<accession>A0A8X8C197</accession>
<comment type="catalytic activity">
    <reaction evidence="3">
        <text>L-seryl-[protein] + ATP = O-phospho-L-seryl-[protein] + ADP + H(+)</text>
        <dbReference type="Rhea" id="RHEA:17989"/>
        <dbReference type="Rhea" id="RHEA-COMP:9863"/>
        <dbReference type="Rhea" id="RHEA-COMP:11604"/>
        <dbReference type="ChEBI" id="CHEBI:15378"/>
        <dbReference type="ChEBI" id="CHEBI:29999"/>
        <dbReference type="ChEBI" id="CHEBI:30616"/>
        <dbReference type="ChEBI" id="CHEBI:83421"/>
        <dbReference type="ChEBI" id="CHEBI:456216"/>
    </reaction>
</comment>
<evidence type="ECO:0000256" key="4">
    <source>
        <dbReference type="ARBA" id="ARBA00047951"/>
    </source>
</evidence>
<protein>
    <recommendedName>
        <fullName evidence="5">Protein kinase domain-containing protein</fullName>
    </recommendedName>
</protein>
<dbReference type="InterPro" id="IPR045274">
    <property type="entry name" value="WAK-like"/>
</dbReference>
<keyword evidence="2" id="KW-0067">ATP-binding</keyword>
<gene>
    <name evidence="6" type="ORF">POTOM_059100</name>
</gene>
<organism evidence="6 7">
    <name type="scientific">Populus tomentosa</name>
    <name type="common">Chinese white poplar</name>
    <dbReference type="NCBI Taxonomy" id="118781"/>
    <lineage>
        <taxon>Eukaryota</taxon>
        <taxon>Viridiplantae</taxon>
        <taxon>Streptophyta</taxon>
        <taxon>Embryophyta</taxon>
        <taxon>Tracheophyta</taxon>
        <taxon>Spermatophyta</taxon>
        <taxon>Magnoliopsida</taxon>
        <taxon>eudicotyledons</taxon>
        <taxon>Gunneridae</taxon>
        <taxon>Pentapetalae</taxon>
        <taxon>rosids</taxon>
        <taxon>fabids</taxon>
        <taxon>Malpighiales</taxon>
        <taxon>Salicaceae</taxon>
        <taxon>Saliceae</taxon>
        <taxon>Populus</taxon>
    </lineage>
</organism>
<dbReference type="EMBL" id="JAAWWB010000038">
    <property type="protein sequence ID" value="KAG6737572.1"/>
    <property type="molecule type" value="Genomic_DNA"/>
</dbReference>
<evidence type="ECO:0000313" key="6">
    <source>
        <dbReference type="EMBL" id="KAG6737572.1"/>
    </source>
</evidence>
<sequence>MDSAASIPIFHRDIKSSNILLDDKFSAKISDLGTSVTVPFDKAPITTAVPGTFGDLDPEYFQSNPQVEAEAKRDDVFAAARLAKSCLGLNGKEDLQ</sequence>
<reference evidence="6" key="1">
    <citation type="journal article" date="2020" name="bioRxiv">
        <title>Hybrid origin of Populus tomentosa Carr. identified through genome sequencing and phylogenomic analysis.</title>
        <authorList>
            <person name="An X."/>
            <person name="Gao K."/>
            <person name="Chen Z."/>
            <person name="Li J."/>
            <person name="Yang X."/>
            <person name="Yang X."/>
            <person name="Zhou J."/>
            <person name="Guo T."/>
            <person name="Zhao T."/>
            <person name="Huang S."/>
            <person name="Miao D."/>
            <person name="Khan W.U."/>
            <person name="Rao P."/>
            <person name="Ye M."/>
            <person name="Lei B."/>
            <person name="Liao W."/>
            <person name="Wang J."/>
            <person name="Ji L."/>
            <person name="Li Y."/>
            <person name="Guo B."/>
            <person name="Mustafa N.S."/>
            <person name="Li S."/>
            <person name="Yun Q."/>
            <person name="Keller S.R."/>
            <person name="Mao J."/>
            <person name="Zhang R."/>
            <person name="Strauss S.H."/>
        </authorList>
    </citation>
    <scope>NUCLEOTIDE SEQUENCE</scope>
    <source>
        <strain evidence="6">GM15</strain>
        <tissue evidence="6">Leaf</tissue>
    </source>
</reference>
<dbReference type="OrthoDB" id="1383506at2759"/>
<evidence type="ECO:0000256" key="1">
    <source>
        <dbReference type="ARBA" id="ARBA00022741"/>
    </source>
</evidence>
<dbReference type="GO" id="GO:0005886">
    <property type="term" value="C:plasma membrane"/>
    <property type="evidence" value="ECO:0007669"/>
    <property type="project" value="TreeGrafter"/>
</dbReference>
<dbReference type="GO" id="GO:0005524">
    <property type="term" value="F:ATP binding"/>
    <property type="evidence" value="ECO:0007669"/>
    <property type="project" value="UniProtKB-KW"/>
</dbReference>
<dbReference type="PANTHER" id="PTHR27005:SF537">
    <property type="entry name" value="LYSM TYPE RECEPTOR KINASE"/>
    <property type="match status" value="1"/>
</dbReference>
<dbReference type="InterPro" id="IPR008271">
    <property type="entry name" value="Ser/Thr_kinase_AS"/>
</dbReference>
<dbReference type="PROSITE" id="PS00108">
    <property type="entry name" value="PROTEIN_KINASE_ST"/>
    <property type="match status" value="1"/>
</dbReference>
<dbReference type="AlphaFoldDB" id="A0A8X8C197"/>
<dbReference type="Proteomes" id="UP000886885">
    <property type="component" value="Chromosome 19D"/>
</dbReference>
<comment type="catalytic activity">
    <reaction evidence="4">
        <text>L-threonyl-[protein] + ATP = O-phospho-L-threonyl-[protein] + ADP + H(+)</text>
        <dbReference type="Rhea" id="RHEA:46608"/>
        <dbReference type="Rhea" id="RHEA-COMP:11060"/>
        <dbReference type="Rhea" id="RHEA-COMP:11605"/>
        <dbReference type="ChEBI" id="CHEBI:15378"/>
        <dbReference type="ChEBI" id="CHEBI:30013"/>
        <dbReference type="ChEBI" id="CHEBI:30616"/>
        <dbReference type="ChEBI" id="CHEBI:61977"/>
        <dbReference type="ChEBI" id="CHEBI:456216"/>
    </reaction>
</comment>
<proteinExistence type="predicted"/>
<keyword evidence="1" id="KW-0547">Nucleotide-binding</keyword>
<keyword evidence="7" id="KW-1185">Reference proteome</keyword>
<feature type="domain" description="Protein kinase" evidence="5">
    <location>
        <begin position="1"/>
        <end position="96"/>
    </location>
</feature>
<evidence type="ECO:0000313" key="7">
    <source>
        <dbReference type="Proteomes" id="UP000886885"/>
    </source>
</evidence>
<dbReference type="Pfam" id="PF00069">
    <property type="entry name" value="Pkinase"/>
    <property type="match status" value="1"/>
</dbReference>
<dbReference type="GO" id="GO:0007166">
    <property type="term" value="P:cell surface receptor signaling pathway"/>
    <property type="evidence" value="ECO:0007669"/>
    <property type="project" value="InterPro"/>
</dbReference>
<evidence type="ECO:0000259" key="5">
    <source>
        <dbReference type="PROSITE" id="PS50011"/>
    </source>
</evidence>
<name>A0A8X8C197_POPTO</name>
<dbReference type="GO" id="GO:0004674">
    <property type="term" value="F:protein serine/threonine kinase activity"/>
    <property type="evidence" value="ECO:0007669"/>
    <property type="project" value="TreeGrafter"/>
</dbReference>
<dbReference type="InterPro" id="IPR000719">
    <property type="entry name" value="Prot_kinase_dom"/>
</dbReference>
<dbReference type="PANTHER" id="PTHR27005">
    <property type="entry name" value="WALL-ASSOCIATED RECEPTOR KINASE-LIKE 21"/>
    <property type="match status" value="1"/>
</dbReference>
<evidence type="ECO:0000256" key="3">
    <source>
        <dbReference type="ARBA" id="ARBA00047558"/>
    </source>
</evidence>
<comment type="caution">
    <text evidence="6">The sequence shown here is derived from an EMBL/GenBank/DDBJ whole genome shotgun (WGS) entry which is preliminary data.</text>
</comment>
<dbReference type="PROSITE" id="PS50011">
    <property type="entry name" value="PROTEIN_KINASE_DOM"/>
    <property type="match status" value="1"/>
</dbReference>
<evidence type="ECO:0000256" key="2">
    <source>
        <dbReference type="ARBA" id="ARBA00022840"/>
    </source>
</evidence>